<sequence>MVQLQMGKFLSQRREKFDELAAAGCMNLVPQVTSHNLTCVVSEELPYKYSTLCSCNSHYHPHFSDHYSCTLCLVSLFLLSVMRNKKVTISFTQFLMKNDLAVTIAITSSGCGWLLSLEKNSHHNGLQVPPDRFRAPPLLSTKQKSRPTFEYTLWRSRLVFLLPAKFQVPERFKDQQDNQRSYWKPTGKPRVIMARDQDIEIGKKRTLTTFVLCKLKRKFGKAEVSCIEEGQPSHYLPPNLGNYIANNANQAEAARCLTANSNPNEMLTQLEALNDHEELEHQSIEWGIHMLVVVFLSTMALAIAEPMHHLLTEIPMGQEVLQDQSGTNEQDISNLGDLGPGMKEAINIRFITFAGPSTDEEAQGNRIEQMIDDWILDEGIPNAFDNHVVAALKSKIQHL</sequence>
<keyword evidence="2" id="KW-1185">Reference proteome</keyword>
<proteinExistence type="predicted"/>
<protein>
    <submittedName>
        <fullName evidence="1">Uncharacterized protein</fullName>
    </submittedName>
</protein>
<dbReference type="AlphaFoldDB" id="A0A8J6CMA4"/>
<dbReference type="OrthoDB" id="992614at2759"/>
<dbReference type="EMBL" id="JAHUZN010000011">
    <property type="protein sequence ID" value="KAG8477549.1"/>
    <property type="molecule type" value="Genomic_DNA"/>
</dbReference>
<accession>A0A8J6CMA4</accession>
<organism evidence="1 2">
    <name type="scientific">Gossypium anomalum</name>
    <dbReference type="NCBI Taxonomy" id="47600"/>
    <lineage>
        <taxon>Eukaryota</taxon>
        <taxon>Viridiplantae</taxon>
        <taxon>Streptophyta</taxon>
        <taxon>Embryophyta</taxon>
        <taxon>Tracheophyta</taxon>
        <taxon>Spermatophyta</taxon>
        <taxon>Magnoliopsida</taxon>
        <taxon>eudicotyledons</taxon>
        <taxon>Gunneridae</taxon>
        <taxon>Pentapetalae</taxon>
        <taxon>rosids</taxon>
        <taxon>malvids</taxon>
        <taxon>Malvales</taxon>
        <taxon>Malvaceae</taxon>
        <taxon>Malvoideae</taxon>
        <taxon>Gossypium</taxon>
    </lineage>
</organism>
<evidence type="ECO:0000313" key="1">
    <source>
        <dbReference type="EMBL" id="KAG8477549.1"/>
    </source>
</evidence>
<name>A0A8J6CMA4_9ROSI</name>
<reference evidence="1 2" key="1">
    <citation type="journal article" date="2021" name="bioRxiv">
        <title>The Gossypium anomalum genome as a resource for cotton improvement and evolutionary analysis of hybrid incompatibility.</title>
        <authorList>
            <person name="Grover C.E."/>
            <person name="Yuan D."/>
            <person name="Arick M.A."/>
            <person name="Miller E.R."/>
            <person name="Hu G."/>
            <person name="Peterson D.G."/>
            <person name="Wendel J.F."/>
            <person name="Udall J.A."/>
        </authorList>
    </citation>
    <scope>NUCLEOTIDE SEQUENCE [LARGE SCALE GENOMIC DNA]</scope>
    <source>
        <strain evidence="1">JFW-Udall</strain>
        <tissue evidence="1">Leaf</tissue>
    </source>
</reference>
<gene>
    <name evidence="1" type="ORF">CXB51_031057</name>
</gene>
<dbReference type="Proteomes" id="UP000701853">
    <property type="component" value="Chromosome 11"/>
</dbReference>
<evidence type="ECO:0000313" key="2">
    <source>
        <dbReference type="Proteomes" id="UP000701853"/>
    </source>
</evidence>
<comment type="caution">
    <text evidence="1">The sequence shown here is derived from an EMBL/GenBank/DDBJ whole genome shotgun (WGS) entry which is preliminary data.</text>
</comment>